<feature type="region of interest" description="Disordered" evidence="1">
    <location>
        <begin position="1"/>
        <end position="140"/>
    </location>
</feature>
<organism evidence="2 3">
    <name type="scientific">Tuber aestivum</name>
    <name type="common">summer truffle</name>
    <dbReference type="NCBI Taxonomy" id="59557"/>
    <lineage>
        <taxon>Eukaryota</taxon>
        <taxon>Fungi</taxon>
        <taxon>Dikarya</taxon>
        <taxon>Ascomycota</taxon>
        <taxon>Pezizomycotina</taxon>
        <taxon>Pezizomycetes</taxon>
        <taxon>Pezizales</taxon>
        <taxon>Tuberaceae</taxon>
        <taxon>Tuber</taxon>
    </lineage>
</organism>
<feature type="compositionally biased region" description="Basic and acidic residues" evidence="1">
    <location>
        <begin position="122"/>
        <end position="131"/>
    </location>
</feature>
<dbReference type="Proteomes" id="UP001412239">
    <property type="component" value="Unassembled WGS sequence"/>
</dbReference>
<evidence type="ECO:0000313" key="3">
    <source>
        <dbReference type="Proteomes" id="UP001412239"/>
    </source>
</evidence>
<dbReference type="EMBL" id="LN890960">
    <property type="protein sequence ID" value="CUS14305.1"/>
    <property type="molecule type" value="Genomic_DNA"/>
</dbReference>
<gene>
    <name evidence="2" type="ORF">GSTUAT00001595001</name>
</gene>
<dbReference type="AlphaFoldDB" id="A0A292Q5R4"/>
<feature type="compositionally biased region" description="Low complexity" evidence="1">
    <location>
        <begin position="71"/>
        <end position="83"/>
    </location>
</feature>
<proteinExistence type="predicted"/>
<evidence type="ECO:0000256" key="1">
    <source>
        <dbReference type="SAM" id="MobiDB-lite"/>
    </source>
</evidence>
<feature type="compositionally biased region" description="Low complexity" evidence="1">
    <location>
        <begin position="1"/>
        <end position="19"/>
    </location>
</feature>
<accession>A0A292Q5R4</accession>
<protein>
    <submittedName>
        <fullName evidence="2">Uncharacterized protein</fullName>
    </submittedName>
</protein>
<name>A0A292Q5R4_9PEZI</name>
<evidence type="ECO:0000313" key="2">
    <source>
        <dbReference type="EMBL" id="CUS14305.1"/>
    </source>
</evidence>
<reference evidence="2" key="1">
    <citation type="submission" date="2015-10" db="EMBL/GenBank/DDBJ databases">
        <authorList>
            <person name="Regsiter A."/>
            <person name="william w."/>
        </authorList>
    </citation>
    <scope>NUCLEOTIDE SEQUENCE</scope>
    <source>
        <strain evidence="2">Montdore</strain>
    </source>
</reference>
<sequence length="409" mass="44427">MSIPRPAVSSKRPRSSSSIRSEDVFSPRKKARSSSVQATASPGRSPLIRSRRLSSEVPELSSNSLVTGRLTPAPSVTPAPTSALGKVAAASSDKDTKPEASPPTTNLPVAKRRPRLSLPAPEPDHPHREGTADSGGSAGDAEDFAELLRNGFSLQEAALFQRIQKRGLEPLMPAHWQVDFSTMPDHLFTAADDPAYIESVTLDGTFNATTAFQTMVNLGGFVRGKLEGKHDAEAKIVSSLRKYIQWSVDDAKMAGFEIHPLIAISSSQGKDPAHCENRMDKKLREMAKTLRSRDSHLLSTGHPRPETSSSTVYGLAVAGCVAALITLNARDEKAPTRTMLVVDFSETNTDFWNAISIALLVIAARDDELERVDFYRDCGVERGWKAGQVEPWQAKGRRKSGVEDDDEDA</sequence>
<keyword evidence="3" id="KW-1185">Reference proteome</keyword>